<dbReference type="Gene3D" id="3.40.710.10">
    <property type="entry name" value="DD-peptidase/beta-lactamase superfamily"/>
    <property type="match status" value="1"/>
</dbReference>
<dbReference type="InterPro" id="IPR012338">
    <property type="entry name" value="Beta-lactam/transpept-like"/>
</dbReference>
<dbReference type="SUPFAM" id="SSF56601">
    <property type="entry name" value="beta-lactamase/transpeptidase-like"/>
    <property type="match status" value="1"/>
</dbReference>
<dbReference type="AlphaFoldDB" id="A0A8H7T4B5"/>
<evidence type="ECO:0000259" key="1">
    <source>
        <dbReference type="Pfam" id="PF00144"/>
    </source>
</evidence>
<accession>A0A8H7T4B5</accession>
<dbReference type="PANTHER" id="PTHR43319">
    <property type="entry name" value="BETA-LACTAMASE-RELATED"/>
    <property type="match status" value="1"/>
</dbReference>
<dbReference type="OrthoDB" id="5946976at2759"/>
<dbReference type="PANTHER" id="PTHR43319:SF3">
    <property type="entry name" value="BETA-LACTAMASE-RELATED DOMAIN-CONTAINING PROTEIN"/>
    <property type="match status" value="1"/>
</dbReference>
<dbReference type="EMBL" id="JAFJYH010000407">
    <property type="protein sequence ID" value="KAG4412133.1"/>
    <property type="molecule type" value="Genomic_DNA"/>
</dbReference>
<proteinExistence type="predicted"/>
<comment type="caution">
    <text evidence="2">The sequence shown here is derived from an EMBL/GenBank/DDBJ whole genome shotgun (WGS) entry which is preliminary data.</text>
</comment>
<organism evidence="2 3">
    <name type="scientific">Cadophora malorum</name>
    <dbReference type="NCBI Taxonomy" id="108018"/>
    <lineage>
        <taxon>Eukaryota</taxon>
        <taxon>Fungi</taxon>
        <taxon>Dikarya</taxon>
        <taxon>Ascomycota</taxon>
        <taxon>Pezizomycotina</taxon>
        <taxon>Leotiomycetes</taxon>
        <taxon>Helotiales</taxon>
        <taxon>Ploettnerulaceae</taxon>
        <taxon>Cadophora</taxon>
    </lineage>
</organism>
<evidence type="ECO:0000313" key="3">
    <source>
        <dbReference type="Proteomes" id="UP000664132"/>
    </source>
</evidence>
<dbReference type="InterPro" id="IPR052907">
    <property type="entry name" value="Beta-lactamase/esterase"/>
</dbReference>
<gene>
    <name evidence="2" type="ORF">IFR04_014727</name>
</gene>
<keyword evidence="3" id="KW-1185">Reference proteome</keyword>
<reference evidence="2" key="1">
    <citation type="submission" date="2021-02" db="EMBL/GenBank/DDBJ databases">
        <title>Genome sequence Cadophora malorum strain M34.</title>
        <authorList>
            <person name="Stefanovic E."/>
            <person name="Vu D."/>
            <person name="Scully C."/>
            <person name="Dijksterhuis J."/>
            <person name="Roader J."/>
            <person name="Houbraken J."/>
        </authorList>
    </citation>
    <scope>NUCLEOTIDE SEQUENCE</scope>
    <source>
        <strain evidence="2">M34</strain>
    </source>
</reference>
<evidence type="ECO:0000313" key="2">
    <source>
        <dbReference type="EMBL" id="KAG4412133.1"/>
    </source>
</evidence>
<name>A0A8H7T4B5_9HELO</name>
<feature type="domain" description="Beta-lactamase-related" evidence="1">
    <location>
        <begin position="16"/>
        <end position="368"/>
    </location>
</feature>
<dbReference type="Pfam" id="PF00144">
    <property type="entry name" value="Beta-lactamase"/>
    <property type="match status" value="1"/>
</dbReference>
<sequence length="395" mass="43124">MAEVQGTCDPKFSTIRALLQETLDSGSELGCSFSVNISGHTVIDLYGGYTSPSKTSPWTPSTLCPVFSSTKNVVSLSLLHLASTGKISLNDKVSKYWPEFASHGKENVEIRMLISHTSGAPGWIDDMTLEDLCDTPTATAKLAAQKPCWEPGTQSGYHCWSHGHLAGEIIQRVTGLSLKQYIAQEISAPRKSEFHIGCKESDWDRIAELVPPPVFTSTEWKVPEKGSLGAMLMNPLASAEMANSEQWRKGEVGAVNGFTNARALVDVLSAVTLAGFSEQDPLPRLLDEETRDRIFEEQFKGTDLLLGVPVRWGIGYALRGADVETEGSVEGVVPEGRVAYWGGWGGSMVIMDVERGVTCAFVGNKMTNEGVGWVPFVREVYRILGYSNVEIRNEE</sequence>
<dbReference type="Proteomes" id="UP000664132">
    <property type="component" value="Unassembled WGS sequence"/>
</dbReference>
<protein>
    <recommendedName>
        <fullName evidence="1">Beta-lactamase-related domain-containing protein</fullName>
    </recommendedName>
</protein>
<dbReference type="InterPro" id="IPR001466">
    <property type="entry name" value="Beta-lactam-related"/>
</dbReference>